<dbReference type="InterPro" id="IPR050856">
    <property type="entry name" value="Biotin_carboxylase_complex"/>
</dbReference>
<dbReference type="InterPro" id="IPR011761">
    <property type="entry name" value="ATP-grasp"/>
</dbReference>
<dbReference type="InterPro" id="IPR016185">
    <property type="entry name" value="PreATP-grasp_dom_sf"/>
</dbReference>
<dbReference type="PROSITE" id="PS50968">
    <property type="entry name" value="BIOTINYL_LIPOYL"/>
    <property type="match status" value="1"/>
</dbReference>
<dbReference type="InterPro" id="IPR005479">
    <property type="entry name" value="CPAse_ATP-bd"/>
</dbReference>
<dbReference type="InterPro" id="IPR011053">
    <property type="entry name" value="Single_hybrid_motif"/>
</dbReference>
<keyword evidence="4 6" id="KW-0067">ATP-binding</keyword>
<dbReference type="Gene3D" id="3.30.470.20">
    <property type="entry name" value="ATP-grasp fold, B domain"/>
    <property type="match status" value="1"/>
</dbReference>
<evidence type="ECO:0000256" key="5">
    <source>
        <dbReference type="ARBA" id="ARBA00023267"/>
    </source>
</evidence>
<dbReference type="Pfam" id="PF00364">
    <property type="entry name" value="Biotin_lipoyl"/>
    <property type="match status" value="1"/>
</dbReference>
<dbReference type="InterPro" id="IPR001882">
    <property type="entry name" value="Biotin_BS"/>
</dbReference>
<dbReference type="Pfam" id="PF02785">
    <property type="entry name" value="Biotin_carb_C"/>
    <property type="match status" value="1"/>
</dbReference>
<comment type="caution">
    <text evidence="10">The sequence shown here is derived from an EMBL/GenBank/DDBJ whole genome shotgun (WGS) entry which is preliminary data.</text>
</comment>
<dbReference type="InterPro" id="IPR005481">
    <property type="entry name" value="BC-like_N"/>
</dbReference>
<reference evidence="10 11" key="1">
    <citation type="submission" date="2021-07" db="EMBL/GenBank/DDBJ databases">
        <title>Actinomadura sp. PM05-2 isolated from lichen.</title>
        <authorList>
            <person name="Somphong A."/>
            <person name="Phongsopitanun W."/>
            <person name="Tanasupawat S."/>
            <person name="Peongsungnone V."/>
        </authorList>
    </citation>
    <scope>NUCLEOTIDE SEQUENCE [LARGE SCALE GENOMIC DNA]</scope>
    <source>
        <strain evidence="10 11">PM05-2</strain>
    </source>
</reference>
<keyword evidence="3 6" id="KW-0547">Nucleotide-binding</keyword>
<sequence>MIDTLLVANRGEIARRVLRTCRALGIGTVAVFSDADERAPHVREAGAAVRLPGEAPAATYLRGDLVIAAALAAGADAVHPGYGFLSENAGFAAAVVDAGLIWVGPPPAAIAAMGSKIEAKRLMAAAGVPVLPELDPGAVTEADLPLLVKASAGGGGRGMRVVRALDELAGAVEGARREARSAFGDDAVFCEPLLENARHVEVQILADAHGTVWALGERDCSVQRRHQKIIEEAPSPAVGDALRAELCAAAVGAAGAIGYTGAGTVEFMLAPDGRFFFLEVNTRLQVEHPVTECVYGLDLVRLQIEVAEGRRLPAAPPAPRGHAIEVRLYAEDPAAGWRPGSGTLHTFEIPGVDVAFGLGGEAGLRLDSGVESGGEVGVHYDPMLAKLIAWAPTRDAAARRLRAALAGARIHGVTTNRDLLARIMAEPAFLAGDVHTGYLDAVGLDVLAAPLADAEAVRLSALAAALADAAANRAAAPVLGGLPSGWRNLPSQPQRKIYETADGTPVEVAYRITRDGLAAGGHDGVALASSAPGEVVLDVAGVRRAFRVRTAGGHAYVDSPLGPVALRAVPRFADPRDLVAPGSLLAPMPGTVVRVETEAGAAVAEGQPLLVLEAMKMEHRIAAPAAGTVTELNVAAGQQVQAGAVLAVISERTPEGNPQ</sequence>
<comment type="cofactor">
    <cofactor evidence="1">
        <name>biotin</name>
        <dbReference type="ChEBI" id="CHEBI:57586"/>
    </cofactor>
</comment>
<dbReference type="SUPFAM" id="SSF52440">
    <property type="entry name" value="PreATP-grasp domain"/>
    <property type="match status" value="1"/>
</dbReference>
<dbReference type="InterPro" id="IPR048429">
    <property type="entry name" value="MCC_alpha_BT"/>
</dbReference>
<evidence type="ECO:0000256" key="2">
    <source>
        <dbReference type="ARBA" id="ARBA00022598"/>
    </source>
</evidence>
<dbReference type="PANTHER" id="PTHR18866">
    <property type="entry name" value="CARBOXYLASE:PYRUVATE/ACETYL-COA/PROPIONYL-COA CARBOXYLASE"/>
    <property type="match status" value="1"/>
</dbReference>
<evidence type="ECO:0000256" key="6">
    <source>
        <dbReference type="PROSITE-ProRule" id="PRU00409"/>
    </source>
</evidence>
<dbReference type="InterPro" id="IPR005482">
    <property type="entry name" value="Biotin_COase_C"/>
</dbReference>
<dbReference type="Pfam" id="PF21139">
    <property type="entry name" value="BT_MCC_alpha"/>
    <property type="match status" value="1"/>
</dbReference>
<dbReference type="CDD" id="cd06850">
    <property type="entry name" value="biotinyl_domain"/>
    <property type="match status" value="1"/>
</dbReference>
<dbReference type="Gene3D" id="2.40.50.100">
    <property type="match status" value="1"/>
</dbReference>
<evidence type="ECO:0000256" key="4">
    <source>
        <dbReference type="ARBA" id="ARBA00022840"/>
    </source>
</evidence>
<keyword evidence="11" id="KW-1185">Reference proteome</keyword>
<dbReference type="PROSITE" id="PS00188">
    <property type="entry name" value="BIOTIN"/>
    <property type="match status" value="1"/>
</dbReference>
<evidence type="ECO:0000313" key="10">
    <source>
        <dbReference type="EMBL" id="MBW8487745.1"/>
    </source>
</evidence>
<dbReference type="InterPro" id="IPR011764">
    <property type="entry name" value="Biotin_carboxylation_dom"/>
</dbReference>
<dbReference type="InterPro" id="IPR000089">
    <property type="entry name" value="Biotin_lipoyl"/>
</dbReference>
<feature type="domain" description="ATP-grasp" evidence="8">
    <location>
        <begin position="120"/>
        <end position="308"/>
    </location>
</feature>
<dbReference type="SUPFAM" id="SSF51246">
    <property type="entry name" value="Rudiment single hybrid motif"/>
    <property type="match status" value="1"/>
</dbReference>
<feature type="domain" description="Lipoyl-binding" evidence="7">
    <location>
        <begin position="575"/>
        <end position="650"/>
    </location>
</feature>
<keyword evidence="2" id="KW-0436">Ligase</keyword>
<evidence type="ECO:0000256" key="1">
    <source>
        <dbReference type="ARBA" id="ARBA00001953"/>
    </source>
</evidence>
<evidence type="ECO:0000259" key="7">
    <source>
        <dbReference type="PROSITE" id="PS50968"/>
    </source>
</evidence>
<evidence type="ECO:0000256" key="3">
    <source>
        <dbReference type="ARBA" id="ARBA00022741"/>
    </source>
</evidence>
<dbReference type="Pfam" id="PF00289">
    <property type="entry name" value="Biotin_carb_N"/>
    <property type="match status" value="1"/>
</dbReference>
<dbReference type="PROSITE" id="PS50975">
    <property type="entry name" value="ATP_GRASP"/>
    <property type="match status" value="1"/>
</dbReference>
<dbReference type="PROSITE" id="PS00867">
    <property type="entry name" value="CPSASE_2"/>
    <property type="match status" value="1"/>
</dbReference>
<dbReference type="SUPFAM" id="SSF51230">
    <property type="entry name" value="Single hybrid motif"/>
    <property type="match status" value="1"/>
</dbReference>
<keyword evidence="5" id="KW-0092">Biotin</keyword>
<accession>A0ABS7G4T5</accession>
<dbReference type="Proteomes" id="UP000774570">
    <property type="component" value="Unassembled WGS sequence"/>
</dbReference>
<dbReference type="EMBL" id="JAIBOA010000044">
    <property type="protein sequence ID" value="MBW8487745.1"/>
    <property type="molecule type" value="Genomic_DNA"/>
</dbReference>
<dbReference type="Pfam" id="PF02786">
    <property type="entry name" value="CPSase_L_D2"/>
    <property type="match status" value="1"/>
</dbReference>
<proteinExistence type="predicted"/>
<protein>
    <submittedName>
        <fullName evidence="10">Biotin/lipoyl-binding protein</fullName>
    </submittedName>
</protein>
<dbReference type="SUPFAM" id="SSF56059">
    <property type="entry name" value="Glutathione synthetase ATP-binding domain-like"/>
    <property type="match status" value="1"/>
</dbReference>
<dbReference type="PROSITE" id="PS50979">
    <property type="entry name" value="BC"/>
    <property type="match status" value="1"/>
</dbReference>
<evidence type="ECO:0000259" key="8">
    <source>
        <dbReference type="PROSITE" id="PS50975"/>
    </source>
</evidence>
<feature type="domain" description="Biotin carboxylation" evidence="9">
    <location>
        <begin position="1"/>
        <end position="444"/>
    </location>
</feature>
<organism evidence="10 11">
    <name type="scientific">Actinomadura parmotrematis</name>
    <dbReference type="NCBI Taxonomy" id="2864039"/>
    <lineage>
        <taxon>Bacteria</taxon>
        <taxon>Bacillati</taxon>
        <taxon>Actinomycetota</taxon>
        <taxon>Actinomycetes</taxon>
        <taxon>Streptosporangiales</taxon>
        <taxon>Thermomonosporaceae</taxon>
        <taxon>Actinomadura</taxon>
    </lineage>
</organism>
<evidence type="ECO:0000259" key="9">
    <source>
        <dbReference type="PROSITE" id="PS50979"/>
    </source>
</evidence>
<dbReference type="SMART" id="SM00878">
    <property type="entry name" value="Biotin_carb_C"/>
    <property type="match status" value="1"/>
</dbReference>
<gene>
    <name evidence="10" type="ORF">K1Y72_35715</name>
</gene>
<evidence type="ECO:0000313" key="11">
    <source>
        <dbReference type="Proteomes" id="UP000774570"/>
    </source>
</evidence>
<name>A0ABS7G4T5_9ACTN</name>
<dbReference type="PANTHER" id="PTHR18866:SF126">
    <property type="entry name" value="BIOTIN CARBOXYLASE"/>
    <property type="match status" value="1"/>
</dbReference>
<dbReference type="InterPro" id="IPR011054">
    <property type="entry name" value="Rudment_hybrid_motif"/>
</dbReference>
<dbReference type="RefSeq" id="WP_220170981.1">
    <property type="nucleotide sequence ID" value="NZ_JAIBOA010000044.1"/>
</dbReference>